<dbReference type="PANTHER" id="PTHR30136">
    <property type="entry name" value="HELIX-TURN-HELIX TRANSCRIPTIONAL REGULATOR, ICLR FAMILY"/>
    <property type="match status" value="1"/>
</dbReference>
<dbReference type="PROSITE" id="PS51077">
    <property type="entry name" value="HTH_ICLR"/>
    <property type="match status" value="1"/>
</dbReference>
<dbReference type="InterPro" id="IPR005471">
    <property type="entry name" value="Tscrpt_reg_IclR_N"/>
</dbReference>
<dbReference type="InterPro" id="IPR029016">
    <property type="entry name" value="GAF-like_dom_sf"/>
</dbReference>
<reference evidence="6" key="1">
    <citation type="submission" date="2022-10" db="EMBL/GenBank/DDBJ databases">
        <title>Hoeflea sp. G2-23, isolated from marine algae.</title>
        <authorList>
            <person name="Kristyanto S."/>
            <person name="Kim J.M."/>
            <person name="Jeon C.O."/>
        </authorList>
    </citation>
    <scope>NUCLEOTIDE SEQUENCE</scope>
    <source>
        <strain evidence="6">G2-23</strain>
    </source>
</reference>
<dbReference type="InterPro" id="IPR036388">
    <property type="entry name" value="WH-like_DNA-bd_sf"/>
</dbReference>
<dbReference type="RefSeq" id="WP_267655264.1">
    <property type="nucleotide sequence ID" value="NZ_JAOVZR010000001.1"/>
</dbReference>
<evidence type="ECO:0000313" key="6">
    <source>
        <dbReference type="EMBL" id="MCY0149830.1"/>
    </source>
</evidence>
<dbReference type="Pfam" id="PF09339">
    <property type="entry name" value="HTH_IclR"/>
    <property type="match status" value="1"/>
</dbReference>
<evidence type="ECO:0000259" key="4">
    <source>
        <dbReference type="PROSITE" id="PS51077"/>
    </source>
</evidence>
<evidence type="ECO:0000256" key="1">
    <source>
        <dbReference type="ARBA" id="ARBA00023015"/>
    </source>
</evidence>
<dbReference type="Gene3D" id="1.10.10.10">
    <property type="entry name" value="Winged helix-like DNA-binding domain superfamily/Winged helix DNA-binding domain"/>
    <property type="match status" value="1"/>
</dbReference>
<dbReference type="Proteomes" id="UP001073227">
    <property type="component" value="Unassembled WGS sequence"/>
</dbReference>
<sequence length="261" mass="29146">MNNSSEKRDTLLERQVKILEAISSAADGLYLNEISDLLSLPRPTVYRLVNMLVDVELVVPRGSSRKAFIIGPRLGRLLQMNFAENTLSRMVSPILDELVDKLNETSYACRLVGAKVYAINWRVPVHGDRRGHYYPGHRMAPHAAASAKAIFAFQEASLIEEALSDELEKFTEFTKIEIAEILNDYAEIRAKGYSVCDEELNRGMLAYACPVFTNGTKEVFYSVAMTASSNRLVNNSVDDIVGHLSEAANKFARRLNLGNSR</sequence>
<keyword evidence="1" id="KW-0805">Transcription regulation</keyword>
<keyword evidence="3" id="KW-0804">Transcription</keyword>
<keyword evidence="7" id="KW-1185">Reference proteome</keyword>
<proteinExistence type="predicted"/>
<dbReference type="Gene3D" id="3.30.450.40">
    <property type="match status" value="1"/>
</dbReference>
<dbReference type="InterPro" id="IPR050707">
    <property type="entry name" value="HTH_MetabolicPath_Reg"/>
</dbReference>
<dbReference type="PANTHER" id="PTHR30136:SF24">
    <property type="entry name" value="HTH-TYPE TRANSCRIPTIONAL REPRESSOR ALLR"/>
    <property type="match status" value="1"/>
</dbReference>
<keyword evidence="2" id="KW-0238">DNA-binding</keyword>
<dbReference type="EMBL" id="JAOVZR010000001">
    <property type="protein sequence ID" value="MCY0149830.1"/>
    <property type="molecule type" value="Genomic_DNA"/>
</dbReference>
<evidence type="ECO:0000259" key="5">
    <source>
        <dbReference type="PROSITE" id="PS51078"/>
    </source>
</evidence>
<comment type="caution">
    <text evidence="6">The sequence shown here is derived from an EMBL/GenBank/DDBJ whole genome shotgun (WGS) entry which is preliminary data.</text>
</comment>
<accession>A0ABT3ZDG9</accession>
<evidence type="ECO:0000256" key="3">
    <source>
        <dbReference type="ARBA" id="ARBA00023163"/>
    </source>
</evidence>
<name>A0ABT3ZDG9_9HYPH</name>
<protein>
    <submittedName>
        <fullName evidence="6">Helix-turn-helix domain-containing protein</fullName>
    </submittedName>
</protein>
<feature type="domain" description="IclR-ED" evidence="5">
    <location>
        <begin position="73"/>
        <end position="257"/>
    </location>
</feature>
<dbReference type="SMART" id="SM00346">
    <property type="entry name" value="HTH_ICLR"/>
    <property type="match status" value="1"/>
</dbReference>
<dbReference type="PROSITE" id="PS51078">
    <property type="entry name" value="ICLR_ED"/>
    <property type="match status" value="1"/>
</dbReference>
<evidence type="ECO:0000313" key="7">
    <source>
        <dbReference type="Proteomes" id="UP001073227"/>
    </source>
</evidence>
<gene>
    <name evidence="6" type="ORF">OEG84_19510</name>
</gene>
<dbReference type="SUPFAM" id="SSF46785">
    <property type="entry name" value="Winged helix' DNA-binding domain"/>
    <property type="match status" value="1"/>
</dbReference>
<dbReference type="Pfam" id="PF01614">
    <property type="entry name" value="IclR_C"/>
    <property type="match status" value="1"/>
</dbReference>
<dbReference type="InterPro" id="IPR036390">
    <property type="entry name" value="WH_DNA-bd_sf"/>
</dbReference>
<dbReference type="InterPro" id="IPR014757">
    <property type="entry name" value="Tscrpt_reg_IclR_C"/>
</dbReference>
<evidence type="ECO:0000256" key="2">
    <source>
        <dbReference type="ARBA" id="ARBA00023125"/>
    </source>
</evidence>
<feature type="domain" description="HTH iclR-type" evidence="4">
    <location>
        <begin position="9"/>
        <end position="72"/>
    </location>
</feature>
<organism evidence="6 7">
    <name type="scientific">Hoeflea algicola</name>
    <dbReference type="NCBI Taxonomy" id="2983763"/>
    <lineage>
        <taxon>Bacteria</taxon>
        <taxon>Pseudomonadati</taxon>
        <taxon>Pseudomonadota</taxon>
        <taxon>Alphaproteobacteria</taxon>
        <taxon>Hyphomicrobiales</taxon>
        <taxon>Rhizobiaceae</taxon>
        <taxon>Hoeflea</taxon>
    </lineage>
</organism>
<dbReference type="SUPFAM" id="SSF55781">
    <property type="entry name" value="GAF domain-like"/>
    <property type="match status" value="1"/>
</dbReference>